<proteinExistence type="predicted"/>
<dbReference type="AlphaFoldDB" id="A0A1I8NHM2"/>
<accession>A0A1I8NHM2</accession>
<dbReference type="VEuPathDB" id="VectorBase:MDOMA2_016242"/>
<protein>
    <submittedName>
        <fullName evidence="1">Uncharacterized protein</fullName>
    </submittedName>
</protein>
<organism evidence="1">
    <name type="scientific">Musca domestica</name>
    <name type="common">House fly</name>
    <dbReference type="NCBI Taxonomy" id="7370"/>
    <lineage>
        <taxon>Eukaryota</taxon>
        <taxon>Metazoa</taxon>
        <taxon>Ecdysozoa</taxon>
        <taxon>Arthropoda</taxon>
        <taxon>Hexapoda</taxon>
        <taxon>Insecta</taxon>
        <taxon>Pterygota</taxon>
        <taxon>Neoptera</taxon>
        <taxon>Endopterygota</taxon>
        <taxon>Diptera</taxon>
        <taxon>Brachycera</taxon>
        <taxon>Muscomorpha</taxon>
        <taxon>Muscoidea</taxon>
        <taxon>Muscidae</taxon>
        <taxon>Musca</taxon>
    </lineage>
</organism>
<dbReference type="EnsemblMetazoa" id="MDOA015246-RB">
    <property type="protein sequence ID" value="MDOA015246-PB"/>
    <property type="gene ID" value="MDOA015246"/>
</dbReference>
<evidence type="ECO:0000313" key="1">
    <source>
        <dbReference type="EnsemblMetazoa" id="MDOA015246-PB"/>
    </source>
</evidence>
<sequence>MQIFYNIVVLVLSCWCLWCSICFVAQSQSTAGRHPCVDSCNRTDIDVCATNGQNCKRFPSNCELQRDNCNLTLATGWNRTNSIECSYLQLNGTGLCACSPHGLRECSNRTVTPGICVHGGTGHRRQQCHLFGTECDLRRARCVGTEWHEIDNRQCRGFAVNQTNPCHCPKLVQCSSVSRLSCVQVNQSTCRLYGNECELERGRCDGERSSDVDILHCYKFQANQSQSCYCPALLNCQRNDTTNICVRNAAGRCQLLANNCDLERRKCIGEDLRPIHTIQCSNMTVNQQSSCFCPQLNTCSTSRRPICVRTRRGCKLFVSECQAEEARCRGEVLETLDPVQCHGFRDEEEKSCSCPKMSTCSTNQTSTCVRTSSSDCTLLRNECELERYKCQNPNPTILPAEQCRHIKPGERGSCNCPKWLTCSNSTTRLCVETNNGCELIQNECDLERRRCQGEVLNSVNIELCPNFRFGQVRPCFCPALKSCGQNSTSKINICVKGPTGCKLMHDNCELELAKCLGERWSIQDPIQCLGIALGNVGQCFCPEMEHCSHWGNSSICVRKHKQCKRLTNRCDLEKSICLEEVLPRH</sequence>
<dbReference type="VEuPathDB" id="VectorBase:MDOA015246"/>
<name>A0A1I8NHM2_MUSDO</name>
<reference evidence="1" key="1">
    <citation type="submission" date="2020-05" db="UniProtKB">
        <authorList>
            <consortium name="EnsemblMetazoa"/>
        </authorList>
    </citation>
    <scope>IDENTIFICATION</scope>
    <source>
        <strain evidence="1">Aabys</strain>
    </source>
</reference>
<dbReference type="Gene3D" id="3.30.60.30">
    <property type="match status" value="6"/>
</dbReference>